<protein>
    <recommendedName>
        <fullName evidence="5">Opi1-domain-containing protein</fullName>
    </recommendedName>
</protein>
<feature type="region of interest" description="Disordered" evidence="1">
    <location>
        <begin position="92"/>
        <end position="112"/>
    </location>
</feature>
<organism evidence="3 4">
    <name type="scientific">Linderina pennispora</name>
    <dbReference type="NCBI Taxonomy" id="61395"/>
    <lineage>
        <taxon>Eukaryota</taxon>
        <taxon>Fungi</taxon>
        <taxon>Fungi incertae sedis</taxon>
        <taxon>Zoopagomycota</taxon>
        <taxon>Kickxellomycotina</taxon>
        <taxon>Kickxellomycetes</taxon>
        <taxon>Kickxellales</taxon>
        <taxon>Kickxellaceae</taxon>
        <taxon>Linderina</taxon>
    </lineage>
</organism>
<dbReference type="Proteomes" id="UP000193922">
    <property type="component" value="Unassembled WGS sequence"/>
</dbReference>
<evidence type="ECO:0000256" key="1">
    <source>
        <dbReference type="SAM" id="MobiDB-lite"/>
    </source>
</evidence>
<name>A0A1Y1W1C1_9FUNG</name>
<proteinExistence type="predicted"/>
<feature type="chain" id="PRO_5012169143" description="Opi1-domain-containing protein" evidence="2">
    <location>
        <begin position="23"/>
        <end position="404"/>
    </location>
</feature>
<evidence type="ECO:0008006" key="5">
    <source>
        <dbReference type="Google" id="ProtNLM"/>
    </source>
</evidence>
<dbReference type="GO" id="GO:0005783">
    <property type="term" value="C:endoplasmic reticulum"/>
    <property type="evidence" value="ECO:0007669"/>
    <property type="project" value="TreeGrafter"/>
</dbReference>
<dbReference type="STRING" id="61395.A0A1Y1W1C1"/>
<gene>
    <name evidence="3" type="ORF">DL89DRAFT_295086</name>
</gene>
<dbReference type="GO" id="GO:0003714">
    <property type="term" value="F:transcription corepressor activity"/>
    <property type="evidence" value="ECO:0007669"/>
    <property type="project" value="InterPro"/>
</dbReference>
<dbReference type="InterPro" id="IPR013927">
    <property type="entry name" value="TF_Opi1_Ccg-8"/>
</dbReference>
<dbReference type="EMBL" id="MCFD01000013">
    <property type="protein sequence ID" value="ORX67333.1"/>
    <property type="molecule type" value="Genomic_DNA"/>
</dbReference>
<evidence type="ECO:0000313" key="4">
    <source>
        <dbReference type="Proteomes" id="UP000193922"/>
    </source>
</evidence>
<evidence type="ECO:0000256" key="2">
    <source>
        <dbReference type="SAM" id="SignalP"/>
    </source>
</evidence>
<accession>A0A1Y1W1C1</accession>
<feature type="signal peptide" evidence="2">
    <location>
        <begin position="1"/>
        <end position="22"/>
    </location>
</feature>
<dbReference type="AlphaFoldDB" id="A0A1Y1W1C1"/>
<dbReference type="OrthoDB" id="2441642at2759"/>
<dbReference type="PANTHER" id="PTHR38406">
    <property type="entry name" value="TRANSCRIPTIONAL REPRESSOR OPI1"/>
    <property type="match status" value="1"/>
</dbReference>
<dbReference type="GO" id="GO:0008654">
    <property type="term" value="P:phospholipid biosynthetic process"/>
    <property type="evidence" value="ECO:0007669"/>
    <property type="project" value="TreeGrafter"/>
</dbReference>
<dbReference type="GO" id="GO:0030968">
    <property type="term" value="P:endoplasmic reticulum unfolded protein response"/>
    <property type="evidence" value="ECO:0007669"/>
    <property type="project" value="TreeGrafter"/>
</dbReference>
<dbReference type="GeneID" id="63807241"/>
<feature type="region of interest" description="Disordered" evidence="1">
    <location>
        <begin position="325"/>
        <end position="369"/>
    </location>
</feature>
<evidence type="ECO:0000313" key="3">
    <source>
        <dbReference type="EMBL" id="ORX67333.1"/>
    </source>
</evidence>
<dbReference type="GO" id="GO:0005634">
    <property type="term" value="C:nucleus"/>
    <property type="evidence" value="ECO:0007669"/>
    <property type="project" value="TreeGrafter"/>
</dbReference>
<keyword evidence="2" id="KW-0732">Signal</keyword>
<keyword evidence="4" id="KW-1185">Reference proteome</keyword>
<comment type="caution">
    <text evidence="3">The sequence shown here is derived from an EMBL/GenBank/DDBJ whole genome shotgun (WGS) entry which is preliminary data.</text>
</comment>
<dbReference type="Pfam" id="PF08618">
    <property type="entry name" value="Opi1"/>
    <property type="match status" value="1"/>
</dbReference>
<sequence length="404" mass="44338">MLQYIPFVVALAGMSMGQPVEAGCHGQLQRRDIPYGGILTFGNLAVVPQTAAPCAQSTAPKPQRNGKLLGLLDNLGYTQQEEQATMPINNLRKRTKDQAEEPEETYDNGKTKDKQQAVGVGSLIASAKERAVAYREDSMRRLKYCLEWVTYATALLSQHMQDLRKFLESLQDAARILLGGQAGQEATSNVQEAAVKLAQRRREIVVTVKRAVGIISQYAGSVLPGEARRQVRGLILSLPGRWMTVDTAVSATSSVASDESPSVRPMDTSGNIEANARRTLAFATESFYMLDSVRNVFQNLYANAERWVGAPAEQPETVPLVEARERPVPVRRPPKKLPPGLAMTPAEEPSGKRLSTQSLQSRPGPMDIDDVVPLASLRLSAMRTTYDEAVANKRNRTREPSPTR</sequence>
<reference evidence="3 4" key="1">
    <citation type="submission" date="2016-07" db="EMBL/GenBank/DDBJ databases">
        <title>Pervasive Adenine N6-methylation of Active Genes in Fungi.</title>
        <authorList>
            <consortium name="DOE Joint Genome Institute"/>
            <person name="Mondo S.J."/>
            <person name="Dannebaum R.O."/>
            <person name="Kuo R.C."/>
            <person name="Labutti K."/>
            <person name="Haridas S."/>
            <person name="Kuo A."/>
            <person name="Salamov A."/>
            <person name="Ahrendt S.R."/>
            <person name="Lipzen A."/>
            <person name="Sullivan W."/>
            <person name="Andreopoulos W.B."/>
            <person name="Clum A."/>
            <person name="Lindquist E."/>
            <person name="Daum C."/>
            <person name="Ramamoorthy G.K."/>
            <person name="Gryganskyi A."/>
            <person name="Culley D."/>
            <person name="Magnuson J.K."/>
            <person name="James T.Y."/>
            <person name="O'Malley M.A."/>
            <person name="Stajich J.E."/>
            <person name="Spatafora J.W."/>
            <person name="Visel A."/>
            <person name="Grigoriev I.V."/>
        </authorList>
    </citation>
    <scope>NUCLEOTIDE SEQUENCE [LARGE SCALE GENOMIC DNA]</scope>
    <source>
        <strain evidence="3 4">ATCC 12442</strain>
    </source>
</reference>
<dbReference type="RefSeq" id="XP_040741255.1">
    <property type="nucleotide sequence ID" value="XM_040890593.1"/>
</dbReference>
<dbReference type="GO" id="GO:0006357">
    <property type="term" value="P:regulation of transcription by RNA polymerase II"/>
    <property type="evidence" value="ECO:0007669"/>
    <property type="project" value="TreeGrafter"/>
</dbReference>
<dbReference type="PANTHER" id="PTHR38406:SF1">
    <property type="entry name" value="TRANSCRIPTIONAL REPRESSOR OPI1"/>
    <property type="match status" value="1"/>
</dbReference>
<feature type="region of interest" description="Disordered" evidence="1">
    <location>
        <begin position="383"/>
        <end position="404"/>
    </location>
</feature>